<feature type="transmembrane region" description="Helical" evidence="1">
    <location>
        <begin position="7"/>
        <end position="28"/>
    </location>
</feature>
<dbReference type="PATRIC" id="fig|1382798.3.peg.1183"/>
<name>A0A0D7VY11_9FLAO</name>
<dbReference type="RefSeq" id="WP_044627015.1">
    <property type="nucleotide sequence ID" value="NZ_JTDV01000013.1"/>
</dbReference>
<gene>
    <name evidence="2" type="ORF">PK35_13110</name>
</gene>
<keyword evidence="1" id="KW-0472">Membrane</keyword>
<organism evidence="2 3">
    <name type="scientific">Neotamlana nanhaiensis</name>
    <dbReference type="NCBI Taxonomy" id="1382798"/>
    <lineage>
        <taxon>Bacteria</taxon>
        <taxon>Pseudomonadati</taxon>
        <taxon>Bacteroidota</taxon>
        <taxon>Flavobacteriia</taxon>
        <taxon>Flavobacteriales</taxon>
        <taxon>Flavobacteriaceae</taxon>
        <taxon>Neotamlana</taxon>
    </lineage>
</organism>
<dbReference type="Proteomes" id="UP000032361">
    <property type="component" value="Unassembled WGS sequence"/>
</dbReference>
<dbReference type="AlphaFoldDB" id="A0A0D7VY11"/>
<feature type="transmembrane region" description="Helical" evidence="1">
    <location>
        <begin position="73"/>
        <end position="90"/>
    </location>
</feature>
<evidence type="ECO:0000256" key="1">
    <source>
        <dbReference type="SAM" id="Phobius"/>
    </source>
</evidence>
<proteinExistence type="predicted"/>
<feature type="transmembrane region" description="Helical" evidence="1">
    <location>
        <begin position="110"/>
        <end position="137"/>
    </location>
</feature>
<dbReference type="STRING" id="1382798.PK35_13110"/>
<reference evidence="2 3" key="1">
    <citation type="journal article" date="2015" name="Antonie Van Leeuwenhoek">
        <title>Tamlana nanhaiensis sp. nov., isolated from surface seawater collected from the South China Sea.</title>
        <authorList>
            <person name="Liu X."/>
            <person name="Lai Q."/>
            <person name="Du Y."/>
            <person name="Li G."/>
            <person name="Sun F."/>
            <person name="Shao Z."/>
        </authorList>
    </citation>
    <scope>NUCLEOTIDE SEQUENCE [LARGE SCALE GENOMIC DNA]</scope>
    <source>
        <strain evidence="2 3">FHC16</strain>
    </source>
</reference>
<protein>
    <submittedName>
        <fullName evidence="2">Membrane protein</fullName>
    </submittedName>
</protein>
<evidence type="ECO:0000313" key="3">
    <source>
        <dbReference type="Proteomes" id="UP000032361"/>
    </source>
</evidence>
<feature type="transmembrane region" description="Helical" evidence="1">
    <location>
        <begin position="34"/>
        <end position="52"/>
    </location>
</feature>
<dbReference type="Pfam" id="PF13858">
    <property type="entry name" value="DUF4199"/>
    <property type="match status" value="1"/>
</dbReference>
<keyword evidence="1" id="KW-1133">Transmembrane helix</keyword>
<accession>A0A0D7VY11</accession>
<dbReference type="EMBL" id="JTDV01000013">
    <property type="protein sequence ID" value="KJD31694.1"/>
    <property type="molecule type" value="Genomic_DNA"/>
</dbReference>
<keyword evidence="3" id="KW-1185">Reference proteome</keyword>
<keyword evidence="1" id="KW-0812">Transmembrane</keyword>
<dbReference type="OrthoDB" id="1450060at2"/>
<sequence length="151" mass="16777">MKNLSLPLRFGLVTSAILIAYFLVLAMVNKHTNPAFSFFNAFITACGIYETIRFKKLEDLSAFTYGEGFKTGLITGFIATAVFTVFFLVYSTEINSSFLPELFETIKGNAFNTSVGMVTFIVAVMGFATTLVSTFTVMQLFKKSKNFIQNT</sequence>
<evidence type="ECO:0000313" key="2">
    <source>
        <dbReference type="EMBL" id="KJD31694.1"/>
    </source>
</evidence>
<dbReference type="InterPro" id="IPR025250">
    <property type="entry name" value="DUF4199"/>
</dbReference>
<comment type="caution">
    <text evidence="2">The sequence shown here is derived from an EMBL/GenBank/DDBJ whole genome shotgun (WGS) entry which is preliminary data.</text>
</comment>